<gene>
    <name evidence="2" type="ORF">XENOCAPTIV_019942</name>
</gene>
<feature type="region of interest" description="Disordered" evidence="1">
    <location>
        <begin position="1"/>
        <end position="30"/>
    </location>
</feature>
<accession>A0ABV0QAT4</accession>
<feature type="compositionally biased region" description="Basic residues" evidence="1">
    <location>
        <begin position="1"/>
        <end position="13"/>
    </location>
</feature>
<protein>
    <submittedName>
        <fullName evidence="2">Uncharacterized protein</fullName>
    </submittedName>
</protein>
<evidence type="ECO:0000256" key="1">
    <source>
        <dbReference type="SAM" id="MobiDB-lite"/>
    </source>
</evidence>
<dbReference type="EMBL" id="JAHRIN010004264">
    <property type="protein sequence ID" value="MEQ2192925.1"/>
    <property type="molecule type" value="Genomic_DNA"/>
</dbReference>
<name>A0ABV0QAT4_9TELE</name>
<proteinExistence type="predicted"/>
<keyword evidence="3" id="KW-1185">Reference proteome</keyword>
<evidence type="ECO:0000313" key="3">
    <source>
        <dbReference type="Proteomes" id="UP001434883"/>
    </source>
</evidence>
<dbReference type="Proteomes" id="UP001434883">
    <property type="component" value="Unassembled WGS sequence"/>
</dbReference>
<sequence length="104" mass="11225">MQKQARGRVRKCVHPPPRAEQVVQSSGNASRVDEIQPEYLRSLDVVVDTPFQHCVVAWDSASGLADQGGGPPSCEGGCVSTTGASHSYTKVLERTVRTILEPHL</sequence>
<organism evidence="2 3">
    <name type="scientific">Xenoophorus captivus</name>
    <dbReference type="NCBI Taxonomy" id="1517983"/>
    <lineage>
        <taxon>Eukaryota</taxon>
        <taxon>Metazoa</taxon>
        <taxon>Chordata</taxon>
        <taxon>Craniata</taxon>
        <taxon>Vertebrata</taxon>
        <taxon>Euteleostomi</taxon>
        <taxon>Actinopterygii</taxon>
        <taxon>Neopterygii</taxon>
        <taxon>Teleostei</taxon>
        <taxon>Neoteleostei</taxon>
        <taxon>Acanthomorphata</taxon>
        <taxon>Ovalentaria</taxon>
        <taxon>Atherinomorphae</taxon>
        <taxon>Cyprinodontiformes</taxon>
        <taxon>Goodeidae</taxon>
        <taxon>Xenoophorus</taxon>
    </lineage>
</organism>
<comment type="caution">
    <text evidence="2">The sequence shown here is derived from an EMBL/GenBank/DDBJ whole genome shotgun (WGS) entry which is preliminary data.</text>
</comment>
<reference evidence="2 3" key="1">
    <citation type="submission" date="2021-06" db="EMBL/GenBank/DDBJ databases">
        <authorList>
            <person name="Palmer J.M."/>
        </authorList>
    </citation>
    <scope>NUCLEOTIDE SEQUENCE [LARGE SCALE GENOMIC DNA]</scope>
    <source>
        <strain evidence="2 3">XC_2019</strain>
        <tissue evidence="2">Muscle</tissue>
    </source>
</reference>
<evidence type="ECO:0000313" key="2">
    <source>
        <dbReference type="EMBL" id="MEQ2192925.1"/>
    </source>
</evidence>